<name>A0AAD6UXL7_9AGAR</name>
<dbReference type="EMBL" id="JARJCW010000078">
    <property type="protein sequence ID" value="KAJ7197372.1"/>
    <property type="molecule type" value="Genomic_DNA"/>
</dbReference>
<gene>
    <name evidence="1" type="ORF">GGX14DRAFT_667879</name>
</gene>
<comment type="caution">
    <text evidence="1">The sequence shown here is derived from an EMBL/GenBank/DDBJ whole genome shotgun (WGS) entry which is preliminary data.</text>
</comment>
<dbReference type="Proteomes" id="UP001219525">
    <property type="component" value="Unassembled WGS sequence"/>
</dbReference>
<protein>
    <submittedName>
        <fullName evidence="1">Uncharacterized protein</fullName>
    </submittedName>
</protein>
<dbReference type="AlphaFoldDB" id="A0AAD6UXL7"/>
<proteinExistence type="predicted"/>
<evidence type="ECO:0000313" key="1">
    <source>
        <dbReference type="EMBL" id="KAJ7197372.1"/>
    </source>
</evidence>
<reference evidence="1" key="1">
    <citation type="submission" date="2023-03" db="EMBL/GenBank/DDBJ databases">
        <title>Massive genome expansion in bonnet fungi (Mycena s.s.) driven by repeated elements and novel gene families across ecological guilds.</title>
        <authorList>
            <consortium name="Lawrence Berkeley National Laboratory"/>
            <person name="Harder C.B."/>
            <person name="Miyauchi S."/>
            <person name="Viragh M."/>
            <person name="Kuo A."/>
            <person name="Thoen E."/>
            <person name="Andreopoulos B."/>
            <person name="Lu D."/>
            <person name="Skrede I."/>
            <person name="Drula E."/>
            <person name="Henrissat B."/>
            <person name="Morin E."/>
            <person name="Kohler A."/>
            <person name="Barry K."/>
            <person name="LaButti K."/>
            <person name="Morin E."/>
            <person name="Salamov A."/>
            <person name="Lipzen A."/>
            <person name="Mereny Z."/>
            <person name="Hegedus B."/>
            <person name="Baldrian P."/>
            <person name="Stursova M."/>
            <person name="Weitz H."/>
            <person name="Taylor A."/>
            <person name="Grigoriev I.V."/>
            <person name="Nagy L.G."/>
            <person name="Martin F."/>
            <person name="Kauserud H."/>
        </authorList>
    </citation>
    <scope>NUCLEOTIDE SEQUENCE</scope>
    <source>
        <strain evidence="1">9144</strain>
    </source>
</reference>
<keyword evidence="2" id="KW-1185">Reference proteome</keyword>
<evidence type="ECO:0000313" key="2">
    <source>
        <dbReference type="Proteomes" id="UP001219525"/>
    </source>
</evidence>
<accession>A0AAD6UXL7</accession>
<organism evidence="1 2">
    <name type="scientific">Mycena pura</name>
    <dbReference type="NCBI Taxonomy" id="153505"/>
    <lineage>
        <taxon>Eukaryota</taxon>
        <taxon>Fungi</taxon>
        <taxon>Dikarya</taxon>
        <taxon>Basidiomycota</taxon>
        <taxon>Agaricomycotina</taxon>
        <taxon>Agaricomycetes</taxon>
        <taxon>Agaricomycetidae</taxon>
        <taxon>Agaricales</taxon>
        <taxon>Marasmiineae</taxon>
        <taxon>Mycenaceae</taxon>
        <taxon>Mycena</taxon>
    </lineage>
</organism>
<sequence>MTPLVPSPPLADSLQVVQISSVAAALAKLNIGIPVEDVIEAVRREDEAKRAAQATERRAALIKLALHPEQSPGLHMTTVIPKATKATIKLDPLAMERGRRLVELTKEAFPDGKVSDPFNPRWFASDQDVAANKRLPFILASRIVVKSATDISDNPPENVFHNVWCLWDSSAQTSFILTSQLHSAVRDNQEEGSALMDITFSNAAQTINSVIHFRPQLPNGVTFIILGQHAYGQIEILREIQSRSKADETINNMIGIAGLGLLLSLLMAEVPMNTTVDKTYTLKEDTTIP</sequence>